<dbReference type="AlphaFoldDB" id="A0AAV8XSP5"/>
<dbReference type="InterPro" id="IPR058533">
    <property type="entry name" value="Cation_efflux_TM"/>
</dbReference>
<keyword evidence="3" id="KW-0813">Transport</keyword>
<evidence type="ECO:0000256" key="7">
    <source>
        <dbReference type="ARBA" id="ARBA00023136"/>
    </source>
</evidence>
<dbReference type="InterPro" id="IPR036837">
    <property type="entry name" value="Cation_efflux_CTD_sf"/>
</dbReference>
<dbReference type="Pfam" id="PF01545">
    <property type="entry name" value="Cation_efflux"/>
    <property type="match status" value="1"/>
</dbReference>
<protein>
    <recommendedName>
        <fullName evidence="14">Zinc transporter 1</fullName>
    </recommendedName>
</protein>
<proteinExistence type="inferred from homology"/>
<dbReference type="SUPFAM" id="SSF161111">
    <property type="entry name" value="Cation efflux protein transmembrane domain-like"/>
    <property type="match status" value="1"/>
</dbReference>
<feature type="transmembrane region" description="Helical" evidence="9">
    <location>
        <begin position="214"/>
        <end position="233"/>
    </location>
</feature>
<dbReference type="InterPro" id="IPR027470">
    <property type="entry name" value="Cation_efflux_CTD"/>
</dbReference>
<feature type="compositionally biased region" description="Polar residues" evidence="8">
    <location>
        <begin position="18"/>
        <end position="34"/>
    </location>
</feature>
<evidence type="ECO:0000256" key="5">
    <source>
        <dbReference type="ARBA" id="ARBA00022833"/>
    </source>
</evidence>
<comment type="similarity">
    <text evidence="2">Belongs to the cation diffusion facilitator (CDF) transporter (TC 2.A.4) family. SLC30A subfamily.</text>
</comment>
<keyword evidence="4 9" id="KW-0812">Transmembrane</keyword>
<feature type="transmembrane region" description="Helical" evidence="9">
    <location>
        <begin position="64"/>
        <end position="84"/>
    </location>
</feature>
<keyword evidence="13" id="KW-1185">Reference proteome</keyword>
<keyword evidence="5" id="KW-0862">Zinc</keyword>
<feature type="region of interest" description="Disordered" evidence="8">
    <location>
        <begin position="17"/>
        <end position="49"/>
    </location>
</feature>
<feature type="compositionally biased region" description="Basic and acidic residues" evidence="8">
    <location>
        <begin position="380"/>
        <end position="391"/>
    </location>
</feature>
<evidence type="ECO:0000259" key="11">
    <source>
        <dbReference type="Pfam" id="PF16916"/>
    </source>
</evidence>
<feature type="transmembrane region" description="Helical" evidence="9">
    <location>
        <begin position="104"/>
        <end position="124"/>
    </location>
</feature>
<keyword evidence="6 9" id="KW-1133">Transmembrane helix</keyword>
<evidence type="ECO:0000313" key="12">
    <source>
        <dbReference type="EMBL" id="KAJ8941396.1"/>
    </source>
</evidence>
<evidence type="ECO:0000256" key="8">
    <source>
        <dbReference type="SAM" id="MobiDB-lite"/>
    </source>
</evidence>
<gene>
    <name evidence="12" type="ORF">NQ314_010396</name>
</gene>
<reference evidence="12" key="1">
    <citation type="journal article" date="2023" name="Insect Mol. Biol.">
        <title>Genome sequencing provides insights into the evolution of gene families encoding plant cell wall-degrading enzymes in longhorned beetles.</title>
        <authorList>
            <person name="Shin N.R."/>
            <person name="Okamura Y."/>
            <person name="Kirsch R."/>
            <person name="Pauchet Y."/>
        </authorList>
    </citation>
    <scope>NUCLEOTIDE SEQUENCE</scope>
    <source>
        <strain evidence="12">RBIC_L_NR</strain>
    </source>
</reference>
<evidence type="ECO:0000256" key="9">
    <source>
        <dbReference type="SAM" id="Phobius"/>
    </source>
</evidence>
<dbReference type="InterPro" id="IPR027469">
    <property type="entry name" value="Cation_efflux_TMD_sf"/>
</dbReference>
<sequence length="415" mass="46858">MGGLEWRSTSRGLRIKKTQSVASSVGEELSSNPTACHDKKETKSSPARVNQEKKLKNTFGWARIDVIVMLICCVFLASLCFSIFVEALQTLVHIDHHDEMHHPISVLCIGTAGLLLNGVCYLLIGGYTFHQGSFLYVTESGDVILNKVVVNESIQRGERRLSRTKNIHSTILPPRRRQGLWEMTRDINGCVLVIICALLIFFTEKDVAKYIDPIISLIAVTFIMILSYPYKLLNHFPDIVNVHDLHVWQLTANKVISTVHIIFKNQKVYHKIMEDVKEFFISNGITQVTIQPEFFTKNSSTESLKSNKFVPDCLMACQGEGCKQSHCCPNYKETNLFKTSSKELFDESQLPELKSVKILDNELSSSRSYSVNSSSTNSIKSDEATKLETENNSRLNDLAIEKEVECIESVEENVQ</sequence>
<dbReference type="Pfam" id="PF16916">
    <property type="entry name" value="ZT_dimer"/>
    <property type="match status" value="1"/>
</dbReference>
<feature type="domain" description="Cation efflux protein cytoplasmic" evidence="11">
    <location>
        <begin position="231"/>
        <end position="293"/>
    </location>
</feature>
<dbReference type="GO" id="GO:0010312">
    <property type="term" value="P:detoxification of zinc ion"/>
    <property type="evidence" value="ECO:0007669"/>
    <property type="project" value="TreeGrafter"/>
</dbReference>
<dbReference type="GO" id="GO:0005385">
    <property type="term" value="F:zinc ion transmembrane transporter activity"/>
    <property type="evidence" value="ECO:0007669"/>
    <property type="project" value="TreeGrafter"/>
</dbReference>
<dbReference type="Gene3D" id="1.20.1510.10">
    <property type="entry name" value="Cation efflux protein transmembrane domain"/>
    <property type="match status" value="1"/>
</dbReference>
<feature type="transmembrane region" description="Helical" evidence="9">
    <location>
        <begin position="185"/>
        <end position="202"/>
    </location>
</feature>
<accession>A0AAV8XSP5</accession>
<feature type="region of interest" description="Disordered" evidence="8">
    <location>
        <begin position="367"/>
        <end position="394"/>
    </location>
</feature>
<evidence type="ECO:0000256" key="2">
    <source>
        <dbReference type="ARBA" id="ARBA00008873"/>
    </source>
</evidence>
<dbReference type="EMBL" id="JANEYF010002874">
    <property type="protein sequence ID" value="KAJ8941396.1"/>
    <property type="molecule type" value="Genomic_DNA"/>
</dbReference>
<evidence type="ECO:0008006" key="14">
    <source>
        <dbReference type="Google" id="ProtNLM"/>
    </source>
</evidence>
<feature type="domain" description="Cation efflux protein transmembrane" evidence="10">
    <location>
        <begin position="51"/>
        <end position="229"/>
    </location>
</feature>
<name>A0AAV8XSP5_9CUCU</name>
<feature type="compositionally biased region" description="Low complexity" evidence="8">
    <location>
        <begin position="367"/>
        <end position="379"/>
    </location>
</feature>
<comment type="subcellular location">
    <subcellularLocation>
        <location evidence="1">Membrane</location>
        <topology evidence="1">Multi-pass membrane protein</topology>
    </subcellularLocation>
</comment>
<dbReference type="GO" id="GO:0016020">
    <property type="term" value="C:membrane"/>
    <property type="evidence" value="ECO:0007669"/>
    <property type="project" value="UniProtKB-SubCell"/>
</dbReference>
<evidence type="ECO:0000259" key="10">
    <source>
        <dbReference type="Pfam" id="PF01545"/>
    </source>
</evidence>
<comment type="caution">
    <text evidence="12">The sequence shown here is derived from an EMBL/GenBank/DDBJ whole genome shotgun (WGS) entry which is preliminary data.</text>
</comment>
<evidence type="ECO:0000256" key="3">
    <source>
        <dbReference type="ARBA" id="ARBA00022448"/>
    </source>
</evidence>
<evidence type="ECO:0000313" key="13">
    <source>
        <dbReference type="Proteomes" id="UP001162156"/>
    </source>
</evidence>
<dbReference type="PANTHER" id="PTHR45820:SF9">
    <property type="entry name" value="FI23527P1"/>
    <property type="match status" value="1"/>
</dbReference>
<dbReference type="GO" id="GO:0006882">
    <property type="term" value="P:intracellular zinc ion homeostasis"/>
    <property type="evidence" value="ECO:0007669"/>
    <property type="project" value="TreeGrafter"/>
</dbReference>
<keyword evidence="7 9" id="KW-0472">Membrane</keyword>
<evidence type="ECO:0000256" key="1">
    <source>
        <dbReference type="ARBA" id="ARBA00004141"/>
    </source>
</evidence>
<dbReference type="Proteomes" id="UP001162156">
    <property type="component" value="Unassembled WGS sequence"/>
</dbReference>
<organism evidence="12 13">
    <name type="scientific">Rhamnusium bicolor</name>
    <dbReference type="NCBI Taxonomy" id="1586634"/>
    <lineage>
        <taxon>Eukaryota</taxon>
        <taxon>Metazoa</taxon>
        <taxon>Ecdysozoa</taxon>
        <taxon>Arthropoda</taxon>
        <taxon>Hexapoda</taxon>
        <taxon>Insecta</taxon>
        <taxon>Pterygota</taxon>
        <taxon>Neoptera</taxon>
        <taxon>Endopterygota</taxon>
        <taxon>Coleoptera</taxon>
        <taxon>Polyphaga</taxon>
        <taxon>Cucujiformia</taxon>
        <taxon>Chrysomeloidea</taxon>
        <taxon>Cerambycidae</taxon>
        <taxon>Lepturinae</taxon>
        <taxon>Rhagiini</taxon>
        <taxon>Rhamnusium</taxon>
    </lineage>
</organism>
<evidence type="ECO:0000256" key="4">
    <source>
        <dbReference type="ARBA" id="ARBA00022692"/>
    </source>
</evidence>
<dbReference type="SUPFAM" id="SSF160240">
    <property type="entry name" value="Cation efflux protein cytoplasmic domain-like"/>
    <property type="match status" value="1"/>
</dbReference>
<evidence type="ECO:0000256" key="6">
    <source>
        <dbReference type="ARBA" id="ARBA00022989"/>
    </source>
</evidence>
<dbReference type="PANTHER" id="PTHR45820">
    <property type="entry name" value="FI23527P1"/>
    <property type="match status" value="1"/>
</dbReference>